<dbReference type="InterPro" id="IPR013217">
    <property type="entry name" value="Methyltransf_12"/>
</dbReference>
<evidence type="ECO:0000259" key="1">
    <source>
        <dbReference type="Pfam" id="PF08242"/>
    </source>
</evidence>
<dbReference type="InterPro" id="IPR029063">
    <property type="entry name" value="SAM-dependent_MTases_sf"/>
</dbReference>
<dbReference type="Gene3D" id="3.40.50.150">
    <property type="entry name" value="Vaccinia Virus protein VP39"/>
    <property type="match status" value="1"/>
</dbReference>
<keyword evidence="3" id="KW-1185">Reference proteome</keyword>
<protein>
    <recommendedName>
        <fullName evidence="1">Methyltransferase type 12 domain-containing protein</fullName>
    </recommendedName>
</protein>
<dbReference type="Proteomes" id="UP000004221">
    <property type="component" value="Unassembled WGS sequence"/>
</dbReference>
<accession>I4ENH7</accession>
<dbReference type="CDD" id="cd02440">
    <property type="entry name" value="AdoMet_MTases"/>
    <property type="match status" value="1"/>
</dbReference>
<gene>
    <name evidence="2" type="ORF">NITHO_910002</name>
</gene>
<name>I4ENH7_9BACT</name>
<dbReference type="OrthoDB" id="9810247at2"/>
<dbReference type="PANTHER" id="PTHR43861">
    <property type="entry name" value="TRANS-ACONITATE 2-METHYLTRANSFERASE-RELATED"/>
    <property type="match status" value="1"/>
</dbReference>
<evidence type="ECO:0000313" key="2">
    <source>
        <dbReference type="EMBL" id="CCF86240.1"/>
    </source>
</evidence>
<proteinExistence type="predicted"/>
<sequence length="230" mass="26466">MQEVYTSGVYVEHNPDWHAGESPWKARQILAMLARQRMQPRAICEVGCGAGEVLRQLQECMSDGCEFWGYEISPFAFDLCREKANDRLHFKLADFTQENVTPFDLVLVLDVIEHLEDYFSFLRGIQPKGRFKIFHIPLDLSVQTVLRGKALIKRRDQYAHLHFFTKDLALRALKDAGYQVLDYTYTPRAVEIGGTRAQRVIRLPRKVCFSLNRDLTARVLGGFDLLVLAT</sequence>
<dbReference type="AlphaFoldDB" id="I4ENH7"/>
<dbReference type="EMBL" id="CAGS01000728">
    <property type="protein sequence ID" value="CCF86240.1"/>
    <property type="molecule type" value="Genomic_DNA"/>
</dbReference>
<dbReference type="RefSeq" id="WP_008481943.1">
    <property type="nucleotide sequence ID" value="NZ_CAGS01000728.1"/>
</dbReference>
<reference evidence="2 3" key="1">
    <citation type="journal article" date="2012" name="ISME J.">
        <title>Nitrification expanded: discovery, physiology and genomics of a nitrite-oxidizing bacterium from the phylum Chloroflexi.</title>
        <authorList>
            <person name="Sorokin D.Y."/>
            <person name="Lucker S."/>
            <person name="Vejmelkova D."/>
            <person name="Kostrikina N.A."/>
            <person name="Kleerebezem R."/>
            <person name="Rijpstra W.I."/>
            <person name="Damste J.S."/>
            <person name="Le Paslier D."/>
            <person name="Muyzer G."/>
            <person name="Wagner M."/>
            <person name="van Loosdrecht M.C."/>
            <person name="Daims H."/>
        </authorList>
    </citation>
    <scope>NUCLEOTIDE SEQUENCE [LARGE SCALE GENOMIC DNA]</scope>
    <source>
        <strain evidence="3">none</strain>
    </source>
</reference>
<evidence type="ECO:0000313" key="3">
    <source>
        <dbReference type="Proteomes" id="UP000004221"/>
    </source>
</evidence>
<dbReference type="Pfam" id="PF08242">
    <property type="entry name" value="Methyltransf_12"/>
    <property type="match status" value="1"/>
</dbReference>
<comment type="caution">
    <text evidence="2">The sequence shown here is derived from an EMBL/GenBank/DDBJ whole genome shotgun (WGS) entry which is preliminary data.</text>
</comment>
<dbReference type="PANTHER" id="PTHR43861:SF6">
    <property type="entry name" value="METHYLTRANSFERASE TYPE 11"/>
    <property type="match status" value="1"/>
</dbReference>
<dbReference type="SUPFAM" id="SSF53335">
    <property type="entry name" value="S-adenosyl-L-methionine-dependent methyltransferases"/>
    <property type="match status" value="1"/>
</dbReference>
<feature type="domain" description="Methyltransferase type 12" evidence="1">
    <location>
        <begin position="45"/>
        <end position="125"/>
    </location>
</feature>
<organism evidence="2 3">
    <name type="scientific">Nitrolancea hollandica Lb</name>
    <dbReference type="NCBI Taxonomy" id="1129897"/>
    <lineage>
        <taxon>Bacteria</taxon>
        <taxon>Pseudomonadati</taxon>
        <taxon>Thermomicrobiota</taxon>
        <taxon>Thermomicrobia</taxon>
        <taxon>Sphaerobacterales</taxon>
        <taxon>Sphaerobacterineae</taxon>
        <taxon>Sphaerobacteraceae</taxon>
        <taxon>Nitrolancea</taxon>
    </lineage>
</organism>